<organism evidence="2 3">
    <name type="scientific">Pyrobaculum arsenaticum</name>
    <dbReference type="NCBI Taxonomy" id="121277"/>
    <lineage>
        <taxon>Archaea</taxon>
        <taxon>Thermoproteota</taxon>
        <taxon>Thermoprotei</taxon>
        <taxon>Thermoproteales</taxon>
        <taxon>Thermoproteaceae</taxon>
        <taxon>Pyrobaculum</taxon>
    </lineage>
</organism>
<evidence type="ECO:0000256" key="1">
    <source>
        <dbReference type="SAM" id="Coils"/>
    </source>
</evidence>
<sequence length="124" mass="13934">MDVSEIVAILLTKGVDRVLSDLPSLIKEKKIEKDDLQLILLYAAIENLKNINTKLDEVKKEVASVKSDIRDLGNKLDTMNKDLRERLDLIINQMRVLNSNITATHELTSKVVAKLMERGIAPLA</sequence>
<feature type="coiled-coil region" evidence="1">
    <location>
        <begin position="41"/>
        <end position="100"/>
    </location>
</feature>
<dbReference type="AlphaFoldDB" id="A0A7L4PAX2"/>
<dbReference type="EMBL" id="JAAVJF010000001">
    <property type="protein sequence ID" value="NYR15016.1"/>
    <property type="molecule type" value="Genomic_DNA"/>
</dbReference>
<comment type="caution">
    <text evidence="2">The sequence shown here is derived from an EMBL/GenBank/DDBJ whole genome shotgun (WGS) entry which is preliminary data.</text>
</comment>
<name>A0A7L4PAX2_9CREN</name>
<protein>
    <submittedName>
        <fullName evidence="2">Uncharacterized protein</fullName>
    </submittedName>
</protein>
<accession>A0A7L4PAX2</accession>
<evidence type="ECO:0000313" key="2">
    <source>
        <dbReference type="EMBL" id="NYR15016.1"/>
    </source>
</evidence>
<reference evidence="2 3" key="1">
    <citation type="journal article" date="2020" name="Nat. Commun.">
        <title>The structures of two archaeal type IV pili illuminate evolutionary relationships.</title>
        <authorList>
            <person name="Wang F."/>
            <person name="Baquero D.P."/>
            <person name="Su Z."/>
            <person name="Beltran L.C."/>
            <person name="Prangishvili D."/>
            <person name="Krupovic M."/>
            <person name="Egelman E.H."/>
        </authorList>
    </citation>
    <scope>NUCLEOTIDE SEQUENCE [LARGE SCALE GENOMIC DNA]</scope>
    <source>
        <strain evidence="2 3">2GA</strain>
    </source>
</reference>
<dbReference type="RefSeq" id="WP_179790362.1">
    <property type="nucleotide sequence ID" value="NZ_JAAVJF010000001.1"/>
</dbReference>
<dbReference type="Proteomes" id="UP000554766">
    <property type="component" value="Unassembled WGS sequence"/>
</dbReference>
<keyword evidence="3" id="KW-1185">Reference proteome</keyword>
<evidence type="ECO:0000313" key="3">
    <source>
        <dbReference type="Proteomes" id="UP000554766"/>
    </source>
</evidence>
<keyword evidence="1" id="KW-0175">Coiled coil</keyword>
<gene>
    <name evidence="2" type="ORF">HC235_03395</name>
</gene>
<proteinExistence type="predicted"/>